<keyword evidence="2" id="KW-1185">Reference proteome</keyword>
<dbReference type="Proteomes" id="UP000283523">
    <property type="component" value="Unassembled WGS sequence"/>
</dbReference>
<dbReference type="OrthoDB" id="195456at2"/>
<sequence>MLLTISQLPASAQLTFPADGGNKKASVTEYIGLTDVTIRYDRPAVKGREGKIWGQLVHFGYKDLGFGTSKQAPWRAGANENTTISFSTDVKVEGKPLAAGTYGLMMAVEENEVTVIFSKTHTSWGSYFYDPKDDALRVMVKPVKSQSMVDRLKYEFMDETDSSAVVALLWETWKIPFTVTVDVVQTQLASLRNELRSEKGFRAEAYQQAAAYCADRNVNLDEALRWADYAVNGQFVGQKTFGTLSTKARLLAMTGKQADADALMKEALPMANEQEYYQYGRQLIRQKKAKEALDVFQTLAKKSPNVFLSNMGLMRAYSAVGDYKAAADWGKKALALAPDANNKANVERLLQQLAQGKDVN</sequence>
<dbReference type="InterPro" id="IPR021314">
    <property type="entry name" value="DUF2911"/>
</dbReference>
<name>A0A418LZ99_9BACT</name>
<proteinExistence type="predicted"/>
<protein>
    <submittedName>
        <fullName evidence="1">DUF2911 domain-containing protein</fullName>
    </submittedName>
</protein>
<evidence type="ECO:0000313" key="2">
    <source>
        <dbReference type="Proteomes" id="UP000283523"/>
    </source>
</evidence>
<reference evidence="1 2" key="1">
    <citation type="submission" date="2018-08" db="EMBL/GenBank/DDBJ databases">
        <title>Fibrisoma montanum sp. nov., isolated from Danxia mountain soil.</title>
        <authorList>
            <person name="Huang Y."/>
        </authorList>
    </citation>
    <scope>NUCLEOTIDE SEQUENCE [LARGE SCALE GENOMIC DNA]</scope>
    <source>
        <strain evidence="1 2">HYT19</strain>
    </source>
</reference>
<dbReference type="AlphaFoldDB" id="A0A418LZ99"/>
<gene>
    <name evidence="1" type="ORF">DYU11_28615</name>
</gene>
<dbReference type="Pfam" id="PF11138">
    <property type="entry name" value="DUF2911"/>
    <property type="match status" value="1"/>
</dbReference>
<dbReference type="EMBL" id="QXED01000011">
    <property type="protein sequence ID" value="RIV18552.1"/>
    <property type="molecule type" value="Genomic_DNA"/>
</dbReference>
<accession>A0A418LZ99</accession>
<organism evidence="1 2">
    <name type="scientific">Fibrisoma montanum</name>
    <dbReference type="NCBI Taxonomy" id="2305895"/>
    <lineage>
        <taxon>Bacteria</taxon>
        <taxon>Pseudomonadati</taxon>
        <taxon>Bacteroidota</taxon>
        <taxon>Cytophagia</taxon>
        <taxon>Cytophagales</taxon>
        <taxon>Spirosomataceae</taxon>
        <taxon>Fibrisoma</taxon>
    </lineage>
</organism>
<dbReference type="InterPro" id="IPR011990">
    <property type="entry name" value="TPR-like_helical_dom_sf"/>
</dbReference>
<comment type="caution">
    <text evidence="1">The sequence shown here is derived from an EMBL/GenBank/DDBJ whole genome shotgun (WGS) entry which is preliminary data.</text>
</comment>
<dbReference type="SUPFAM" id="SSF48452">
    <property type="entry name" value="TPR-like"/>
    <property type="match status" value="1"/>
</dbReference>
<dbReference type="Gene3D" id="1.25.40.10">
    <property type="entry name" value="Tetratricopeptide repeat domain"/>
    <property type="match status" value="1"/>
</dbReference>
<evidence type="ECO:0000313" key="1">
    <source>
        <dbReference type="EMBL" id="RIV18552.1"/>
    </source>
</evidence>